<dbReference type="Gene3D" id="1.20.5.3310">
    <property type="match status" value="1"/>
</dbReference>
<dbReference type="HOGENOM" id="CLU_086034_5_0_5"/>
<proteinExistence type="inferred from homology"/>
<comment type="function">
    <text evidence="9">Part of the twin-arginine translocation (Tat) system that transports large folded proteins containing a characteristic twin-arginine motif in their signal peptide across membranes. TatA could form the protein-conducting channel of the Tat system.</text>
</comment>
<dbReference type="Pfam" id="PF02416">
    <property type="entry name" value="TatA_B_E"/>
    <property type="match status" value="1"/>
</dbReference>
<reference evidence="12" key="1">
    <citation type="journal article" date="2011" name="PLoS Genet.">
        <title>Azospirillum genomes reveal transition of bacteria from aquatic to terrestrial environments.</title>
        <authorList>
            <person name="Wisniewski-Dye F."/>
            <person name="Borziak K."/>
            <person name="Khalsa-Moyers G."/>
            <person name="Alexandre G."/>
            <person name="Sukharnikov L.O."/>
            <person name="Wuichet K."/>
            <person name="Hurst G.B."/>
            <person name="McDonald W.H."/>
            <person name="Robertson J.S."/>
            <person name="Barbe V."/>
            <person name="Calteau A."/>
            <person name="Rouy Z."/>
            <person name="Mangenot S."/>
            <person name="Prigent-Combaret C."/>
            <person name="Normand P."/>
            <person name="Boyer M."/>
            <person name="Siguier P."/>
            <person name="Dessaux Y."/>
            <person name="Elmerich C."/>
            <person name="Condemine G."/>
            <person name="Krishnen G."/>
            <person name="Kennedy I."/>
            <person name="Paterson A.H."/>
            <person name="Gonzalez V."/>
            <person name="Mavingui P."/>
            <person name="Zhulin I.B."/>
        </authorList>
    </citation>
    <scope>NUCLEOTIDE SEQUENCE [LARGE SCALE GENOMIC DNA]</scope>
    <source>
        <strain evidence="12">4B</strain>
    </source>
</reference>
<sequence>MGSFSIWHWLIVLVIVLLLFGAGKLPNVMGDIAKGVKAFKSGLKDEEDETQPAPAQTASQAPPAAINPAPVQPAAQQPVTQAPVPPAASQSTSPAATQPHPVDPAKPHQG</sequence>
<keyword evidence="6 9" id="KW-1133">Transmembrane helix</keyword>
<dbReference type="AlphaFoldDB" id="G7Z2B1"/>
<name>G7Z2B1_AZOL4</name>
<evidence type="ECO:0000256" key="9">
    <source>
        <dbReference type="HAMAP-Rule" id="MF_00236"/>
    </source>
</evidence>
<evidence type="ECO:0000256" key="10">
    <source>
        <dbReference type="SAM" id="MobiDB-lite"/>
    </source>
</evidence>
<accession>G7Z2B1</accession>
<dbReference type="STRING" id="862719.AZOLI_2324"/>
<protein>
    <recommendedName>
        <fullName evidence="9">Sec-independent protein translocase protein TatA</fullName>
    </recommendedName>
</protein>
<evidence type="ECO:0000256" key="3">
    <source>
        <dbReference type="ARBA" id="ARBA00022475"/>
    </source>
</evidence>
<comment type="subcellular location">
    <subcellularLocation>
        <location evidence="9">Cell inner membrane</location>
        <topology evidence="9">Single-pass membrane protein</topology>
    </subcellularLocation>
    <subcellularLocation>
        <location evidence="1">Cell membrane</location>
        <topology evidence="1">Single-pass membrane protein</topology>
    </subcellularLocation>
</comment>
<keyword evidence="8 9" id="KW-0472">Membrane</keyword>
<dbReference type="GO" id="GO:0043953">
    <property type="term" value="P:protein transport by the Tat complex"/>
    <property type="evidence" value="ECO:0007669"/>
    <property type="project" value="UniProtKB-UniRule"/>
</dbReference>
<dbReference type="KEGG" id="ali:AZOLI_2324"/>
<evidence type="ECO:0000313" key="11">
    <source>
        <dbReference type="EMBL" id="CBS87537.1"/>
    </source>
</evidence>
<dbReference type="OrthoDB" id="7161179at2"/>
<evidence type="ECO:0000256" key="8">
    <source>
        <dbReference type="ARBA" id="ARBA00023136"/>
    </source>
</evidence>
<evidence type="ECO:0000256" key="5">
    <source>
        <dbReference type="ARBA" id="ARBA00022927"/>
    </source>
</evidence>
<feature type="region of interest" description="Disordered" evidence="10">
    <location>
        <begin position="42"/>
        <end position="110"/>
    </location>
</feature>
<dbReference type="PANTHER" id="PTHR42982">
    <property type="entry name" value="SEC-INDEPENDENT PROTEIN TRANSLOCASE PROTEIN TATA"/>
    <property type="match status" value="1"/>
</dbReference>
<evidence type="ECO:0000256" key="7">
    <source>
        <dbReference type="ARBA" id="ARBA00023010"/>
    </source>
</evidence>
<dbReference type="EMBL" id="FQ311868">
    <property type="protein sequence ID" value="CBS87537.1"/>
    <property type="molecule type" value="Genomic_DNA"/>
</dbReference>
<dbReference type="PANTHER" id="PTHR42982:SF1">
    <property type="entry name" value="SEC-INDEPENDENT PROTEIN TRANSLOCASE PROTEIN TATA"/>
    <property type="match status" value="1"/>
</dbReference>
<dbReference type="HAMAP" id="MF_00236">
    <property type="entry name" value="TatA_E"/>
    <property type="match status" value="1"/>
</dbReference>
<dbReference type="NCBIfam" id="NF001940">
    <property type="entry name" value="PRK00720.1"/>
    <property type="match status" value="1"/>
</dbReference>
<evidence type="ECO:0000256" key="6">
    <source>
        <dbReference type="ARBA" id="ARBA00022989"/>
    </source>
</evidence>
<feature type="transmembrane region" description="Helical" evidence="9">
    <location>
        <begin position="6"/>
        <end position="25"/>
    </location>
</feature>
<dbReference type="Proteomes" id="UP000005667">
    <property type="component" value="Chromosome"/>
</dbReference>
<organism evidence="11 12">
    <name type="scientific">Azospirillum lipoferum (strain 4B)</name>
    <dbReference type="NCBI Taxonomy" id="862719"/>
    <lineage>
        <taxon>Bacteria</taxon>
        <taxon>Pseudomonadati</taxon>
        <taxon>Pseudomonadota</taxon>
        <taxon>Alphaproteobacteria</taxon>
        <taxon>Rhodospirillales</taxon>
        <taxon>Azospirillaceae</taxon>
        <taxon>Azospirillum</taxon>
    </lineage>
</organism>
<keyword evidence="5 9" id="KW-0653">Protein transport</keyword>
<gene>
    <name evidence="11" type="primary">tatE</name>
    <name evidence="9" type="synonym">tatA</name>
    <name evidence="11" type="ordered locus">AZOLI_2324</name>
</gene>
<comment type="subunit">
    <text evidence="9">The Tat system comprises two distinct complexes: a TatABC complex, containing multiple copies of TatA, TatB and TatC subunits, and a separate TatA complex, containing only TatA subunits. Substrates initially bind to the TatABC complex, which probably triggers association of the separate TatA complex to form the active translocon.</text>
</comment>
<keyword evidence="12" id="KW-1185">Reference proteome</keyword>
<evidence type="ECO:0000256" key="1">
    <source>
        <dbReference type="ARBA" id="ARBA00004162"/>
    </source>
</evidence>
<keyword evidence="9" id="KW-0997">Cell inner membrane</keyword>
<keyword evidence="3 9" id="KW-1003">Cell membrane</keyword>
<dbReference type="GO" id="GO:0033281">
    <property type="term" value="C:TAT protein transport complex"/>
    <property type="evidence" value="ECO:0007669"/>
    <property type="project" value="UniProtKB-UniRule"/>
</dbReference>
<comment type="similarity">
    <text evidence="9">Belongs to the TatA/E family.</text>
</comment>
<keyword evidence="7 9" id="KW-0811">Translocation</keyword>
<dbReference type="InterPro" id="IPR006312">
    <property type="entry name" value="TatA/E"/>
</dbReference>
<dbReference type="NCBIfam" id="NF002402">
    <property type="entry name" value="PRK01470.1"/>
    <property type="match status" value="1"/>
</dbReference>
<evidence type="ECO:0000313" key="12">
    <source>
        <dbReference type="Proteomes" id="UP000005667"/>
    </source>
</evidence>
<evidence type="ECO:0000256" key="2">
    <source>
        <dbReference type="ARBA" id="ARBA00022448"/>
    </source>
</evidence>
<evidence type="ECO:0000256" key="4">
    <source>
        <dbReference type="ARBA" id="ARBA00022692"/>
    </source>
</evidence>
<keyword evidence="2 9" id="KW-0813">Transport</keyword>
<feature type="compositionally biased region" description="Low complexity" evidence="10">
    <location>
        <begin position="51"/>
        <end position="99"/>
    </location>
</feature>
<dbReference type="NCBIfam" id="TIGR01411">
    <property type="entry name" value="tatAE"/>
    <property type="match status" value="1"/>
</dbReference>
<dbReference type="GO" id="GO:0008320">
    <property type="term" value="F:protein transmembrane transporter activity"/>
    <property type="evidence" value="ECO:0007669"/>
    <property type="project" value="UniProtKB-UniRule"/>
</dbReference>
<keyword evidence="4 9" id="KW-0812">Transmembrane</keyword>
<dbReference type="InterPro" id="IPR003369">
    <property type="entry name" value="TatA/B/E"/>
</dbReference>
<dbReference type="RefSeq" id="WP_014248524.1">
    <property type="nucleotide sequence ID" value="NC_016622.1"/>
</dbReference>